<dbReference type="SMART" id="SM00421">
    <property type="entry name" value="HTH_LUXR"/>
    <property type="match status" value="1"/>
</dbReference>
<dbReference type="EMBL" id="BNJJ01000039">
    <property type="protein sequence ID" value="GHO89560.1"/>
    <property type="molecule type" value="Genomic_DNA"/>
</dbReference>
<evidence type="ECO:0000313" key="5">
    <source>
        <dbReference type="EMBL" id="GHO89560.1"/>
    </source>
</evidence>
<accession>A0ABQ3VTK1</accession>
<dbReference type="InterPro" id="IPR016032">
    <property type="entry name" value="Sig_transdc_resp-reg_C-effctor"/>
</dbReference>
<evidence type="ECO:0000313" key="6">
    <source>
        <dbReference type="Proteomes" id="UP000635565"/>
    </source>
</evidence>
<dbReference type="Gene3D" id="3.40.50.2300">
    <property type="match status" value="1"/>
</dbReference>
<dbReference type="CDD" id="cd06170">
    <property type="entry name" value="LuxR_C_like"/>
    <property type="match status" value="1"/>
</dbReference>
<dbReference type="PANTHER" id="PTHR43214:SF41">
    <property type="entry name" value="NITRATE_NITRITE RESPONSE REGULATOR PROTEIN NARP"/>
    <property type="match status" value="1"/>
</dbReference>
<evidence type="ECO:0000256" key="1">
    <source>
        <dbReference type="ARBA" id="ARBA00023015"/>
    </source>
</evidence>
<dbReference type="InterPro" id="IPR039420">
    <property type="entry name" value="WalR-like"/>
</dbReference>
<keyword evidence="2 5" id="KW-0238">DNA-binding</keyword>
<dbReference type="SUPFAM" id="SSF52172">
    <property type="entry name" value="CheY-like"/>
    <property type="match status" value="1"/>
</dbReference>
<dbReference type="InterPro" id="IPR011006">
    <property type="entry name" value="CheY-like_superfamily"/>
</dbReference>
<gene>
    <name evidence="5" type="ORF">KSZ_75660</name>
</gene>
<dbReference type="PROSITE" id="PS50043">
    <property type="entry name" value="HTH_LUXR_2"/>
    <property type="match status" value="1"/>
</dbReference>
<comment type="caution">
    <text evidence="5">The sequence shown here is derived from an EMBL/GenBank/DDBJ whole genome shotgun (WGS) entry which is preliminary data.</text>
</comment>
<dbReference type="SUPFAM" id="SSF46894">
    <property type="entry name" value="C-terminal effector domain of the bipartite response regulators"/>
    <property type="match status" value="1"/>
</dbReference>
<name>A0ABQ3VTK1_9CHLR</name>
<dbReference type="InterPro" id="IPR000792">
    <property type="entry name" value="Tscrpt_reg_LuxR_C"/>
</dbReference>
<dbReference type="PRINTS" id="PR00038">
    <property type="entry name" value="HTHLUXR"/>
</dbReference>
<evidence type="ECO:0000256" key="3">
    <source>
        <dbReference type="ARBA" id="ARBA00023163"/>
    </source>
</evidence>
<protein>
    <submittedName>
        <fullName evidence="5">DNA-binding response regulator</fullName>
    </submittedName>
</protein>
<organism evidence="5 6">
    <name type="scientific">Dictyobacter formicarum</name>
    <dbReference type="NCBI Taxonomy" id="2778368"/>
    <lineage>
        <taxon>Bacteria</taxon>
        <taxon>Bacillati</taxon>
        <taxon>Chloroflexota</taxon>
        <taxon>Ktedonobacteria</taxon>
        <taxon>Ktedonobacterales</taxon>
        <taxon>Dictyobacteraceae</taxon>
        <taxon>Dictyobacter</taxon>
    </lineage>
</organism>
<evidence type="ECO:0000256" key="2">
    <source>
        <dbReference type="ARBA" id="ARBA00023125"/>
    </source>
</evidence>
<proteinExistence type="predicted"/>
<dbReference type="Proteomes" id="UP000635565">
    <property type="component" value="Unassembled WGS sequence"/>
</dbReference>
<evidence type="ECO:0000259" key="4">
    <source>
        <dbReference type="PROSITE" id="PS50043"/>
    </source>
</evidence>
<keyword evidence="3" id="KW-0804">Transcription</keyword>
<sequence length="230" mass="25943">MIQYADKSILYAKYEHCAILERQKAELVQHIILVDAHRLIRVALQRIIDACPHLHIQASLCRTQQVFTFRDIAAAQVIMLGPSVALSDCLAFIKQIRECHLQCGVVVIQQDLCPETVHMLVEQGVYALLDEQASEQDLIQAITAAAHGDCFLSQSARNMLAVARSRSAGNLTEREIQVLAHLKQGETNFRIANLLGLKEKTIEKYLTTIYDKLNVRSRTEAILCLQKLHF</sequence>
<dbReference type="RefSeq" id="WP_201367128.1">
    <property type="nucleotide sequence ID" value="NZ_BNJJ01000039.1"/>
</dbReference>
<dbReference type="PANTHER" id="PTHR43214">
    <property type="entry name" value="TWO-COMPONENT RESPONSE REGULATOR"/>
    <property type="match status" value="1"/>
</dbReference>
<keyword evidence="1" id="KW-0805">Transcription regulation</keyword>
<keyword evidence="6" id="KW-1185">Reference proteome</keyword>
<dbReference type="GO" id="GO:0003677">
    <property type="term" value="F:DNA binding"/>
    <property type="evidence" value="ECO:0007669"/>
    <property type="project" value="UniProtKB-KW"/>
</dbReference>
<reference evidence="5 6" key="1">
    <citation type="journal article" date="2021" name="Int. J. Syst. Evol. Microbiol.">
        <title>Reticulibacter mediterranei gen. nov., sp. nov., within the new family Reticulibacteraceae fam. nov., and Ktedonospora formicarum gen. nov., sp. nov., Ktedonobacter robiniae sp. nov., Dictyobacter formicarum sp. nov. and Dictyobacter arantiisoli sp. nov., belonging to the class Ktedonobacteria.</title>
        <authorList>
            <person name="Yabe S."/>
            <person name="Zheng Y."/>
            <person name="Wang C.M."/>
            <person name="Sakai Y."/>
            <person name="Abe K."/>
            <person name="Yokota A."/>
            <person name="Donadio S."/>
            <person name="Cavaletti L."/>
            <person name="Monciardini P."/>
        </authorList>
    </citation>
    <scope>NUCLEOTIDE SEQUENCE [LARGE SCALE GENOMIC DNA]</scope>
    <source>
        <strain evidence="5 6">SOSP1-9</strain>
    </source>
</reference>
<feature type="domain" description="HTH luxR-type" evidence="4">
    <location>
        <begin position="164"/>
        <end position="229"/>
    </location>
</feature>
<dbReference type="Pfam" id="PF00196">
    <property type="entry name" value="GerE"/>
    <property type="match status" value="1"/>
</dbReference>